<dbReference type="EMBL" id="CP031417">
    <property type="protein sequence ID" value="AXK80001.1"/>
    <property type="molecule type" value="Genomic_DNA"/>
</dbReference>
<gene>
    <name evidence="2" type="ORF">DW352_05385</name>
</gene>
<dbReference type="Proteomes" id="UP000254889">
    <property type="component" value="Chromosome"/>
</dbReference>
<protein>
    <submittedName>
        <fullName evidence="2">Uncharacterized protein</fullName>
    </submittedName>
</protein>
<sequence length="96" mass="11067">METMMRTLIIKALAAAAVTAALLAPAPRAEAMTPARIAAAADMVNHVEKARVVRVCRRVWNGWTWITRCRWVNVYSGPYYGPNGPYYYRGYRYRRW</sequence>
<dbReference type="AlphaFoldDB" id="A0A345ZSV4"/>
<organism evidence="2 3">
    <name type="scientific">Pseudolabrys taiwanensis</name>
    <dbReference type="NCBI Taxonomy" id="331696"/>
    <lineage>
        <taxon>Bacteria</taxon>
        <taxon>Pseudomonadati</taxon>
        <taxon>Pseudomonadota</taxon>
        <taxon>Alphaproteobacteria</taxon>
        <taxon>Hyphomicrobiales</taxon>
        <taxon>Xanthobacteraceae</taxon>
        <taxon>Pseudolabrys</taxon>
    </lineage>
</organism>
<evidence type="ECO:0000313" key="2">
    <source>
        <dbReference type="EMBL" id="AXK80001.1"/>
    </source>
</evidence>
<proteinExistence type="predicted"/>
<name>A0A345ZSV4_9HYPH</name>
<evidence type="ECO:0000256" key="1">
    <source>
        <dbReference type="SAM" id="SignalP"/>
    </source>
</evidence>
<reference evidence="2 3" key="1">
    <citation type="submission" date="2018-07" db="EMBL/GenBank/DDBJ databases">
        <authorList>
            <person name="Quirk P.G."/>
            <person name="Krulwich T.A."/>
        </authorList>
    </citation>
    <scope>NUCLEOTIDE SEQUENCE [LARGE SCALE GENOMIC DNA]</scope>
    <source>
        <strain evidence="2 3">CC-BB4</strain>
    </source>
</reference>
<keyword evidence="3" id="KW-1185">Reference proteome</keyword>
<accession>A0A345ZSV4</accession>
<keyword evidence="1" id="KW-0732">Signal</keyword>
<evidence type="ECO:0000313" key="3">
    <source>
        <dbReference type="Proteomes" id="UP000254889"/>
    </source>
</evidence>
<dbReference type="KEGG" id="ptaw:DW352_05385"/>
<feature type="signal peptide" evidence="1">
    <location>
        <begin position="1"/>
        <end position="31"/>
    </location>
</feature>
<feature type="chain" id="PRO_5016839567" evidence="1">
    <location>
        <begin position="32"/>
        <end position="96"/>
    </location>
</feature>